<dbReference type="STRING" id="1122124.GCA_000423165_01240"/>
<sequence length="203" mass="23169">MCSVLGYFNAQIITITKGITVHASQHWRWVYDPEADQLLVELDHGLVHKCPYKSSRLIPLNPMHAAFSMEDAACFQEFYDILSTYELWDPMLLTQAALNRTILAHFGRPQMPQSWYFQSCSETPNYPLDVGALVELNSGIETGVFVIMAIDDEFAECMLISSSMTLSDVKVMQQFDSVKVLINRLQASHYLQLHLDDDHLRHA</sequence>
<reference evidence="4" key="1">
    <citation type="journal article" date="2018" name="Front. Microbiol.">
        <title>Genome-Based Analysis Reveals the Taxonomy and Diversity of the Family Idiomarinaceae.</title>
        <authorList>
            <person name="Liu Y."/>
            <person name="Lai Q."/>
            <person name="Shao Z."/>
        </authorList>
    </citation>
    <scope>NUCLEOTIDE SEQUENCE [LARGE SCALE GENOMIC DNA]</scope>
    <source>
        <strain evidence="4">c121</strain>
    </source>
</reference>
<feature type="domain" description="Cell-division protein ZapC C-terminal" evidence="1">
    <location>
        <begin position="109"/>
        <end position="187"/>
    </location>
</feature>
<dbReference type="AlphaFoldDB" id="A0A432Z7S7"/>
<accession>A0A432Z7S7</accession>
<feature type="domain" description="Cell-division protein ZapC N-terminal" evidence="2">
    <location>
        <begin position="22"/>
        <end position="106"/>
    </location>
</feature>
<dbReference type="EMBL" id="PIQE01000001">
    <property type="protein sequence ID" value="RUO73930.1"/>
    <property type="molecule type" value="Genomic_DNA"/>
</dbReference>
<evidence type="ECO:0000313" key="4">
    <source>
        <dbReference type="Proteomes" id="UP000287022"/>
    </source>
</evidence>
<dbReference type="Pfam" id="PF21083">
    <property type="entry name" value="ZapC_N"/>
    <property type="match status" value="1"/>
</dbReference>
<comment type="caution">
    <text evidence="3">The sequence shown here is derived from an EMBL/GenBank/DDBJ whole genome shotgun (WGS) entry which is preliminary data.</text>
</comment>
<name>A0A432Z7S7_9GAMM</name>
<keyword evidence="3" id="KW-0132">Cell division</keyword>
<organism evidence="3 4">
    <name type="scientific">Pseudidiomarina sediminum</name>
    <dbReference type="NCBI Taxonomy" id="431675"/>
    <lineage>
        <taxon>Bacteria</taxon>
        <taxon>Pseudomonadati</taxon>
        <taxon>Pseudomonadota</taxon>
        <taxon>Gammaproteobacteria</taxon>
        <taxon>Alteromonadales</taxon>
        <taxon>Idiomarinaceae</taxon>
        <taxon>Pseudidiomarina</taxon>
    </lineage>
</organism>
<dbReference type="GO" id="GO:0051301">
    <property type="term" value="P:cell division"/>
    <property type="evidence" value="ECO:0007669"/>
    <property type="project" value="UniProtKB-KW"/>
</dbReference>
<keyword evidence="4" id="KW-1185">Reference proteome</keyword>
<keyword evidence="3" id="KW-0131">Cell cycle</keyword>
<evidence type="ECO:0000259" key="2">
    <source>
        <dbReference type="Pfam" id="PF21083"/>
    </source>
</evidence>
<dbReference type="InterPro" id="IPR048372">
    <property type="entry name" value="ZapC_C"/>
</dbReference>
<dbReference type="Pfam" id="PF07126">
    <property type="entry name" value="ZapC_C"/>
    <property type="match status" value="1"/>
</dbReference>
<proteinExistence type="predicted"/>
<evidence type="ECO:0000313" key="3">
    <source>
        <dbReference type="EMBL" id="RUO73930.1"/>
    </source>
</evidence>
<gene>
    <name evidence="3" type="ORF">CWI80_00775</name>
</gene>
<dbReference type="InterPro" id="IPR048373">
    <property type="entry name" value="ZapC_N"/>
</dbReference>
<evidence type="ECO:0000259" key="1">
    <source>
        <dbReference type="Pfam" id="PF07126"/>
    </source>
</evidence>
<dbReference type="Proteomes" id="UP000287022">
    <property type="component" value="Unassembled WGS sequence"/>
</dbReference>
<protein>
    <submittedName>
        <fullName evidence="3">Cell division protein</fullName>
    </submittedName>
</protein>